<evidence type="ECO:0000313" key="10">
    <source>
        <dbReference type="EMBL" id="RKQ86193.1"/>
    </source>
</evidence>
<dbReference type="PROSITE" id="PS00374">
    <property type="entry name" value="MGMT"/>
    <property type="match status" value="1"/>
</dbReference>
<evidence type="ECO:0000256" key="4">
    <source>
        <dbReference type="ARBA" id="ARBA00022603"/>
    </source>
</evidence>
<dbReference type="OrthoDB" id="9802228at2"/>
<evidence type="ECO:0000256" key="6">
    <source>
        <dbReference type="ARBA" id="ARBA00022763"/>
    </source>
</evidence>
<comment type="similarity">
    <text evidence="2">Belongs to the MGMT family.</text>
</comment>
<dbReference type="EMBL" id="RBIL01000002">
    <property type="protein sequence ID" value="RKQ86193.1"/>
    <property type="molecule type" value="Genomic_DNA"/>
</dbReference>
<dbReference type="SUPFAM" id="SSF46767">
    <property type="entry name" value="Methylated DNA-protein cysteine methyltransferase, C-terminal domain"/>
    <property type="match status" value="1"/>
</dbReference>
<dbReference type="CDD" id="cd06445">
    <property type="entry name" value="ATase"/>
    <property type="match status" value="1"/>
</dbReference>
<evidence type="ECO:0000256" key="2">
    <source>
        <dbReference type="ARBA" id="ARBA00008711"/>
    </source>
</evidence>
<dbReference type="Pfam" id="PF01035">
    <property type="entry name" value="DNA_binding_1"/>
    <property type="match status" value="1"/>
</dbReference>
<keyword evidence="7" id="KW-0234">DNA repair</keyword>
<dbReference type="Proteomes" id="UP000278962">
    <property type="component" value="Unassembled WGS sequence"/>
</dbReference>
<dbReference type="PANTHER" id="PTHR10815">
    <property type="entry name" value="METHYLATED-DNA--PROTEIN-CYSTEINE METHYLTRANSFERASE"/>
    <property type="match status" value="1"/>
</dbReference>
<dbReference type="InterPro" id="IPR014048">
    <property type="entry name" value="MethylDNA_cys_MeTrfase_DNA-bd"/>
</dbReference>
<keyword evidence="6" id="KW-0227">DNA damage</keyword>
<dbReference type="AlphaFoldDB" id="A0A660L2M0"/>
<dbReference type="InterPro" id="IPR036388">
    <property type="entry name" value="WH-like_DNA-bd_sf"/>
</dbReference>
<dbReference type="RefSeq" id="WP_121253724.1">
    <property type="nucleotide sequence ID" value="NZ_RBIL01000002.1"/>
</dbReference>
<reference evidence="10 11" key="1">
    <citation type="submission" date="2018-10" db="EMBL/GenBank/DDBJ databases">
        <title>Genomic Encyclopedia of Archaeal and Bacterial Type Strains, Phase II (KMG-II): from individual species to whole genera.</title>
        <authorList>
            <person name="Goeker M."/>
        </authorList>
    </citation>
    <scope>NUCLEOTIDE SEQUENCE [LARGE SCALE GENOMIC DNA]</scope>
    <source>
        <strain evidence="10 11">DSM 14954</strain>
    </source>
</reference>
<comment type="catalytic activity">
    <reaction evidence="1">
        <text>a 4-O-methyl-thymidine in DNA + L-cysteinyl-[protein] = a thymidine in DNA + S-methyl-L-cysteinyl-[protein]</text>
        <dbReference type="Rhea" id="RHEA:53428"/>
        <dbReference type="Rhea" id="RHEA-COMP:10131"/>
        <dbReference type="Rhea" id="RHEA-COMP:10132"/>
        <dbReference type="Rhea" id="RHEA-COMP:13555"/>
        <dbReference type="Rhea" id="RHEA-COMP:13556"/>
        <dbReference type="ChEBI" id="CHEBI:29950"/>
        <dbReference type="ChEBI" id="CHEBI:82612"/>
        <dbReference type="ChEBI" id="CHEBI:137386"/>
        <dbReference type="ChEBI" id="CHEBI:137387"/>
        <dbReference type="EC" id="2.1.1.63"/>
    </reaction>
</comment>
<dbReference type="FunFam" id="1.10.10.10:FF:000214">
    <property type="entry name" value="Methylated-DNA--protein-cysteine methyltransferase"/>
    <property type="match status" value="1"/>
</dbReference>
<dbReference type="InterPro" id="IPR001497">
    <property type="entry name" value="MethylDNA_cys_MeTrfase_AS"/>
</dbReference>
<keyword evidence="11" id="KW-1185">Reference proteome</keyword>
<evidence type="ECO:0000256" key="7">
    <source>
        <dbReference type="ARBA" id="ARBA00023204"/>
    </source>
</evidence>
<proteinExistence type="inferred from homology"/>
<evidence type="ECO:0000256" key="3">
    <source>
        <dbReference type="ARBA" id="ARBA00011918"/>
    </source>
</evidence>
<dbReference type="GO" id="GO:0032259">
    <property type="term" value="P:methylation"/>
    <property type="evidence" value="ECO:0007669"/>
    <property type="project" value="UniProtKB-KW"/>
</dbReference>
<protein>
    <recommendedName>
        <fullName evidence="3">methylated-DNA--[protein]-cysteine S-methyltransferase</fullName>
        <ecNumber evidence="3">2.1.1.63</ecNumber>
    </recommendedName>
</protein>
<evidence type="ECO:0000256" key="8">
    <source>
        <dbReference type="ARBA" id="ARBA00049348"/>
    </source>
</evidence>
<dbReference type="PANTHER" id="PTHR10815:SF5">
    <property type="entry name" value="METHYLATED-DNA--PROTEIN-CYSTEINE METHYLTRANSFERASE"/>
    <property type="match status" value="1"/>
</dbReference>
<feature type="domain" description="Methylated-DNA-[protein]-cysteine S-methyltransferase DNA binding" evidence="9">
    <location>
        <begin position="69"/>
        <end position="150"/>
    </location>
</feature>
<name>A0A660L2M0_9ACTN</name>
<keyword evidence="4 10" id="KW-0489">Methyltransferase</keyword>
<evidence type="ECO:0000256" key="5">
    <source>
        <dbReference type="ARBA" id="ARBA00022679"/>
    </source>
</evidence>
<evidence type="ECO:0000313" key="11">
    <source>
        <dbReference type="Proteomes" id="UP000278962"/>
    </source>
</evidence>
<keyword evidence="5 10" id="KW-0808">Transferase</keyword>
<dbReference type="InterPro" id="IPR036217">
    <property type="entry name" value="MethylDNA_cys_MeTrfase_DNAb"/>
</dbReference>
<evidence type="ECO:0000256" key="1">
    <source>
        <dbReference type="ARBA" id="ARBA00001286"/>
    </source>
</evidence>
<gene>
    <name evidence="10" type="ORF">C8N24_4203</name>
</gene>
<dbReference type="Gene3D" id="1.10.10.10">
    <property type="entry name" value="Winged helix-like DNA-binding domain superfamily/Winged helix DNA-binding domain"/>
    <property type="match status" value="1"/>
</dbReference>
<dbReference type="NCBIfam" id="TIGR00589">
    <property type="entry name" value="ogt"/>
    <property type="match status" value="1"/>
</dbReference>
<evidence type="ECO:0000259" key="9">
    <source>
        <dbReference type="Pfam" id="PF01035"/>
    </source>
</evidence>
<comment type="caution">
    <text evidence="10">The sequence shown here is derived from an EMBL/GenBank/DDBJ whole genome shotgun (WGS) entry which is preliminary data.</text>
</comment>
<accession>A0A660L2M0</accession>
<dbReference type="EC" id="2.1.1.63" evidence="3"/>
<dbReference type="GO" id="GO:0006281">
    <property type="term" value="P:DNA repair"/>
    <property type="evidence" value="ECO:0007669"/>
    <property type="project" value="UniProtKB-KW"/>
</dbReference>
<dbReference type="GO" id="GO:0003908">
    <property type="term" value="F:methylated-DNA-[protein]-cysteine S-methyltransferase activity"/>
    <property type="evidence" value="ECO:0007669"/>
    <property type="project" value="UniProtKB-EC"/>
</dbReference>
<comment type="catalytic activity">
    <reaction evidence="8">
        <text>a 6-O-methyl-2'-deoxyguanosine in DNA + L-cysteinyl-[protein] = S-methyl-L-cysteinyl-[protein] + a 2'-deoxyguanosine in DNA</text>
        <dbReference type="Rhea" id="RHEA:24000"/>
        <dbReference type="Rhea" id="RHEA-COMP:10131"/>
        <dbReference type="Rhea" id="RHEA-COMP:10132"/>
        <dbReference type="Rhea" id="RHEA-COMP:11367"/>
        <dbReference type="Rhea" id="RHEA-COMP:11368"/>
        <dbReference type="ChEBI" id="CHEBI:29950"/>
        <dbReference type="ChEBI" id="CHEBI:82612"/>
        <dbReference type="ChEBI" id="CHEBI:85445"/>
        <dbReference type="ChEBI" id="CHEBI:85448"/>
        <dbReference type="EC" id="2.1.1.63"/>
    </reaction>
</comment>
<sequence length="161" mass="16975">MLRFETAIGECGISWSPSGVTGVSILGGVHTGVEPPTFVREAVAGIAALLDGEPRDLREVPLDFSGLPEFHARVYEALRRVNPGELCTYGDLARAVDAPNGAQAIGRAMGSNPVPIIVPCHRVLSSTGALHGFSAPGGIVTKRRMLEIERAPGFTQQSLFA</sequence>
<organism evidence="10 11">
    <name type="scientific">Solirubrobacter pauli</name>
    <dbReference type="NCBI Taxonomy" id="166793"/>
    <lineage>
        <taxon>Bacteria</taxon>
        <taxon>Bacillati</taxon>
        <taxon>Actinomycetota</taxon>
        <taxon>Thermoleophilia</taxon>
        <taxon>Solirubrobacterales</taxon>
        <taxon>Solirubrobacteraceae</taxon>
        <taxon>Solirubrobacter</taxon>
    </lineage>
</organism>